<sequence length="77" mass="8463">MAALAATAATAAAETVLSRLGNIRFSVLKMSLVHRYCKSFSTVNEIENDLQQQILIQAERRFRTARISKGLTPVNAV</sequence>
<dbReference type="EMBL" id="CP081078">
    <property type="protein sequence ID" value="UWQ60575.1"/>
    <property type="molecule type" value="Genomic_DNA"/>
</dbReference>
<accession>A0A9Q9HPM5</accession>
<dbReference type="KEGG" id="lcae:K3721_15320"/>
<organism evidence="1 4">
    <name type="scientific">Leisingera caerulea</name>
    <name type="common">Phaeobacter caeruleus</name>
    <dbReference type="NCBI Taxonomy" id="506591"/>
    <lineage>
        <taxon>Bacteria</taxon>
        <taxon>Pseudomonadati</taxon>
        <taxon>Pseudomonadota</taxon>
        <taxon>Alphaproteobacteria</taxon>
        <taxon>Rhodobacterales</taxon>
        <taxon>Roseobacteraceae</taxon>
        <taxon>Leisingera</taxon>
    </lineage>
</organism>
<dbReference type="Proteomes" id="UP001058713">
    <property type="component" value="Chromosome"/>
</dbReference>
<name>A0A9Q9HPM5_LEICA</name>
<dbReference type="Proteomes" id="UP001058184">
    <property type="component" value="Chromosome"/>
</dbReference>
<dbReference type="AlphaFoldDB" id="A0A9Q9HPM5"/>
<evidence type="ECO:0000313" key="3">
    <source>
        <dbReference type="Proteomes" id="UP001058184"/>
    </source>
</evidence>
<evidence type="ECO:0000313" key="1">
    <source>
        <dbReference type="EMBL" id="UWQ55917.1"/>
    </source>
</evidence>
<reference evidence="1" key="1">
    <citation type="submission" date="2021-08" db="EMBL/GenBank/DDBJ databases">
        <authorList>
            <person name="Nwanade C."/>
            <person name="Wang M."/>
            <person name="Masoudi A."/>
            <person name="Yu Z."/>
            <person name="Liu J."/>
        </authorList>
    </citation>
    <scope>NUCLEOTIDE SEQUENCE</scope>
    <source>
        <strain evidence="1">S122</strain>
        <strain evidence="2">S141</strain>
    </source>
</reference>
<dbReference type="EMBL" id="CP081070">
    <property type="protein sequence ID" value="UWQ55917.1"/>
    <property type="molecule type" value="Genomic_DNA"/>
</dbReference>
<evidence type="ECO:0000313" key="2">
    <source>
        <dbReference type="EMBL" id="UWQ60575.1"/>
    </source>
</evidence>
<dbReference type="RefSeq" id="WP_259970996.1">
    <property type="nucleotide sequence ID" value="NZ_CP081070.1"/>
</dbReference>
<evidence type="ECO:0000313" key="4">
    <source>
        <dbReference type="Proteomes" id="UP001058713"/>
    </source>
</evidence>
<protein>
    <submittedName>
        <fullName evidence="1">Uncharacterized protein</fullName>
    </submittedName>
</protein>
<gene>
    <name evidence="1" type="ORF">K3721_15320</name>
    <name evidence="2" type="ORF">K3722_15725</name>
</gene>
<proteinExistence type="predicted"/>
<keyword evidence="3" id="KW-1185">Reference proteome</keyword>